<dbReference type="Proteomes" id="UP000033945">
    <property type="component" value="Unassembled WGS sequence"/>
</dbReference>
<accession>A0A0G1IQE5</accession>
<name>A0A0G1IQE5_9BACT</name>
<feature type="non-terminal residue" evidence="1">
    <location>
        <position position="1"/>
    </location>
</feature>
<dbReference type="AlphaFoldDB" id="A0A0G1IQE5"/>
<evidence type="ECO:0000313" key="1">
    <source>
        <dbReference type="EMBL" id="KKT61375.1"/>
    </source>
</evidence>
<sequence length="169" mass="17973">AREAKGKGGSAMRTLTALFIATLVIFTFTSPIATLTGSADVALAQQAQSAQIAPKEAVKISTPDPTPKQLSPLLGKWKYDTNQRFVSTFEMLSVSADGNGVVKDYKVNGRDVPNAKLVASNENGVIRVKIQLGEGAWELAYSTAFGGMLDGSFTPSGRAPISGKFYREK</sequence>
<reference evidence="1 2" key="1">
    <citation type="journal article" date="2015" name="Nature">
        <title>rRNA introns, odd ribosomes, and small enigmatic genomes across a large radiation of phyla.</title>
        <authorList>
            <person name="Brown C.T."/>
            <person name="Hug L.A."/>
            <person name="Thomas B.C."/>
            <person name="Sharon I."/>
            <person name="Castelle C.J."/>
            <person name="Singh A."/>
            <person name="Wilkins M.J."/>
            <person name="Williams K.H."/>
            <person name="Banfield J.F."/>
        </authorList>
    </citation>
    <scope>NUCLEOTIDE SEQUENCE [LARGE SCALE GENOMIC DNA]</scope>
</reference>
<protein>
    <submittedName>
        <fullName evidence="1">Uncharacterized protein</fullName>
    </submittedName>
</protein>
<dbReference type="EMBL" id="LCIT01000032">
    <property type="protein sequence ID" value="KKT61375.1"/>
    <property type="molecule type" value="Genomic_DNA"/>
</dbReference>
<organism evidence="1 2">
    <name type="scientific">Candidatus Giovannonibacteria bacterium GW2011_GWA2_44_26</name>
    <dbReference type="NCBI Taxonomy" id="1618648"/>
    <lineage>
        <taxon>Bacteria</taxon>
        <taxon>Candidatus Giovannoniibacteriota</taxon>
    </lineage>
</organism>
<comment type="caution">
    <text evidence="1">The sequence shown here is derived from an EMBL/GenBank/DDBJ whole genome shotgun (WGS) entry which is preliminary data.</text>
</comment>
<evidence type="ECO:0000313" key="2">
    <source>
        <dbReference type="Proteomes" id="UP000033945"/>
    </source>
</evidence>
<gene>
    <name evidence="1" type="ORF">UW55_C0032G0001</name>
</gene>
<proteinExistence type="predicted"/>